<keyword evidence="1" id="KW-1133">Transmembrane helix</keyword>
<keyword evidence="1" id="KW-0472">Membrane</keyword>
<feature type="transmembrane region" description="Helical" evidence="1">
    <location>
        <begin position="225"/>
        <end position="247"/>
    </location>
</feature>
<name>A0A8I0LGM6_9CORY</name>
<dbReference type="AlphaFoldDB" id="A0A8I0LGM6"/>
<dbReference type="EMBL" id="JACSPR010000001">
    <property type="protein sequence ID" value="MBD8028805.1"/>
    <property type="molecule type" value="Genomic_DNA"/>
</dbReference>
<feature type="transmembrane region" description="Helical" evidence="1">
    <location>
        <begin position="136"/>
        <end position="159"/>
    </location>
</feature>
<evidence type="ECO:0000256" key="1">
    <source>
        <dbReference type="SAM" id="Phobius"/>
    </source>
</evidence>
<feature type="transmembrane region" description="Helical" evidence="1">
    <location>
        <begin position="449"/>
        <end position="475"/>
    </location>
</feature>
<feature type="transmembrane region" description="Helical" evidence="1">
    <location>
        <begin position="405"/>
        <end position="428"/>
    </location>
</feature>
<gene>
    <name evidence="2" type="ORF">H9627_00440</name>
</gene>
<feature type="transmembrane region" description="Helical" evidence="1">
    <location>
        <begin position="21"/>
        <end position="44"/>
    </location>
</feature>
<proteinExistence type="predicted"/>
<feature type="transmembrane region" description="Helical" evidence="1">
    <location>
        <begin position="481"/>
        <end position="504"/>
    </location>
</feature>
<dbReference type="Proteomes" id="UP000650224">
    <property type="component" value="Unassembled WGS sequence"/>
</dbReference>
<sequence length="527" mass="55779">MTRTLLGLQATMWKRTVSGNNAAITMITLVSIYGIIGLFSFMLMLGEGLSGGSMGILAGIVASGTIAYTIAAIMWPSGEGQLHPAAFALIPIRARDILPAMAVATLMQSRGILAVICTVTTAVVSSLFYPPAMIPVVWVMLACALVMTLLLGELISSLGSSSSSRVSKERMSLYASVGFMVVIIAYQLMTSQGASAHVDAFGQIVRWTPFASTAGVIEAAAAGQWLMAGILLMLTAFYLALGVRLWVALINRALTAPLDGGTGSPTKTHKEADPTARVLIPAALPSTPFWAVYFRSLLYLVRDSRLLASLIIFPMLGIIFLVQAYTIDTFMIYAGLVILAVFGGAIATNDFGYDGPSTWVNMVSGAPARSLLLGRHLAQMTPVAAGVLLFAILTLVIAGNLYLSMLIIVITFGILATTAGIALFATTFNPFATAKPGTSPWGDRSGYSGAAFVSAFATLLLGWIPSLPAIALTIYGYAGGVTWAVVLGQVLALVIPFALYTLMIRICTRRVEDRMPEIFDKVKSYVG</sequence>
<feature type="transmembrane region" description="Helical" evidence="1">
    <location>
        <begin position="306"/>
        <end position="324"/>
    </location>
</feature>
<feature type="transmembrane region" description="Helical" evidence="1">
    <location>
        <begin position="56"/>
        <end position="75"/>
    </location>
</feature>
<keyword evidence="3" id="KW-1185">Reference proteome</keyword>
<keyword evidence="1" id="KW-0812">Transmembrane</keyword>
<organism evidence="2 3">
    <name type="scientific">Corynebacterium gallinarum</name>
    <dbReference type="NCBI Taxonomy" id="2762214"/>
    <lineage>
        <taxon>Bacteria</taxon>
        <taxon>Bacillati</taxon>
        <taxon>Actinomycetota</taxon>
        <taxon>Actinomycetes</taxon>
        <taxon>Mycobacteriales</taxon>
        <taxon>Corynebacteriaceae</taxon>
        <taxon>Corynebacterium</taxon>
    </lineage>
</organism>
<evidence type="ECO:0000313" key="3">
    <source>
        <dbReference type="Proteomes" id="UP000650224"/>
    </source>
</evidence>
<evidence type="ECO:0000313" key="2">
    <source>
        <dbReference type="EMBL" id="MBD8028805.1"/>
    </source>
</evidence>
<reference evidence="2 3" key="1">
    <citation type="submission" date="2020-08" db="EMBL/GenBank/DDBJ databases">
        <title>A Genomic Blueprint of the Chicken Gut Microbiome.</title>
        <authorList>
            <person name="Gilroy R."/>
            <person name="Ravi A."/>
            <person name="Getino M."/>
            <person name="Pursley I."/>
            <person name="Horton D.L."/>
            <person name="Alikhan N.-F."/>
            <person name="Baker D."/>
            <person name="Gharbi K."/>
            <person name="Hall N."/>
            <person name="Watson M."/>
            <person name="Adriaenssens E.M."/>
            <person name="Foster-Nyarko E."/>
            <person name="Jarju S."/>
            <person name="Secka A."/>
            <person name="Antonio M."/>
            <person name="Oren A."/>
            <person name="Chaudhuri R."/>
            <person name="La Ragione R.M."/>
            <person name="Hildebrand F."/>
            <person name="Pallen M.J."/>
        </authorList>
    </citation>
    <scope>NUCLEOTIDE SEQUENCE [LARGE SCALE GENOMIC DNA]</scope>
    <source>
        <strain evidence="2 3">Sa1YVA5</strain>
    </source>
</reference>
<comment type="caution">
    <text evidence="2">The sequence shown here is derived from an EMBL/GenBank/DDBJ whole genome shotgun (WGS) entry which is preliminary data.</text>
</comment>
<feature type="transmembrane region" description="Helical" evidence="1">
    <location>
        <begin position="330"/>
        <end position="348"/>
    </location>
</feature>
<dbReference type="RefSeq" id="WP_191732064.1">
    <property type="nucleotide sequence ID" value="NZ_JACSPR010000001.1"/>
</dbReference>
<accession>A0A8I0LGM6</accession>
<feature type="transmembrane region" description="Helical" evidence="1">
    <location>
        <begin position="377"/>
        <end position="399"/>
    </location>
</feature>
<protein>
    <submittedName>
        <fullName evidence="2">Uncharacterized protein</fullName>
    </submittedName>
</protein>
<feature type="transmembrane region" description="Helical" evidence="1">
    <location>
        <begin position="171"/>
        <end position="189"/>
    </location>
</feature>
<feature type="transmembrane region" description="Helical" evidence="1">
    <location>
        <begin position="111"/>
        <end position="130"/>
    </location>
</feature>